<dbReference type="InterPro" id="IPR018247">
    <property type="entry name" value="EF_Hand_1_Ca_BS"/>
</dbReference>
<comment type="caution">
    <text evidence="1">The sequence shown here is derived from an EMBL/GenBank/DDBJ whole genome shotgun (WGS) entry which is preliminary data.</text>
</comment>
<dbReference type="PROSITE" id="PS00018">
    <property type="entry name" value="EF_HAND_1"/>
    <property type="match status" value="1"/>
</dbReference>
<dbReference type="PROSITE" id="PS51257">
    <property type="entry name" value="PROKAR_LIPOPROTEIN"/>
    <property type="match status" value="1"/>
</dbReference>
<dbReference type="Proteomes" id="UP001500353">
    <property type="component" value="Unassembled WGS sequence"/>
</dbReference>
<evidence type="ECO:0000313" key="2">
    <source>
        <dbReference type="Proteomes" id="UP001500353"/>
    </source>
</evidence>
<name>A0ABP9LW63_9FLAO</name>
<dbReference type="EMBL" id="BAABHX010000001">
    <property type="protein sequence ID" value="GAA5084012.1"/>
    <property type="molecule type" value="Genomic_DNA"/>
</dbReference>
<protein>
    <recommendedName>
        <fullName evidence="3">Lipoprotein</fullName>
    </recommendedName>
</protein>
<reference evidence="2" key="1">
    <citation type="journal article" date="2019" name="Int. J. Syst. Evol. Microbiol.">
        <title>The Global Catalogue of Microorganisms (GCM) 10K type strain sequencing project: providing services to taxonomists for standard genome sequencing and annotation.</title>
        <authorList>
            <consortium name="The Broad Institute Genomics Platform"/>
            <consortium name="The Broad Institute Genome Sequencing Center for Infectious Disease"/>
            <person name="Wu L."/>
            <person name="Ma J."/>
        </authorList>
    </citation>
    <scope>NUCLEOTIDE SEQUENCE [LARGE SCALE GENOMIC DNA]</scope>
    <source>
        <strain evidence="2">JCM 18019</strain>
    </source>
</reference>
<evidence type="ECO:0008006" key="3">
    <source>
        <dbReference type="Google" id="ProtNLM"/>
    </source>
</evidence>
<evidence type="ECO:0000313" key="1">
    <source>
        <dbReference type="EMBL" id="GAA5084012.1"/>
    </source>
</evidence>
<dbReference type="RefSeq" id="WP_345199898.1">
    <property type="nucleotide sequence ID" value="NZ_BAABHX010000001.1"/>
</dbReference>
<gene>
    <name evidence="1" type="ORF">GCM10023210_03330</name>
</gene>
<accession>A0ABP9LW63</accession>
<proteinExistence type="predicted"/>
<sequence length="234" mass="27042">MKKTINLFLILFLFSCKGEPIKKEIIDNTKTNTNTKSSATVQATTSSNKISTNCYEYLTELVRSSNFPFSEWKIDKNKINLLIDEENDDIILCKLLFDTDGTGTVGWIEYHKKNGKLFNTSANLENPLELKYDVKWKKLFDSCFSKKENSDTKAEVENQNILEKVYNDCEELSLPIKYNYDEISEEKGFKDLNKGSYSIFPIKHEDNYKIIKLPIINNIKPIILIKYNEAGQST</sequence>
<organism evidence="1 2">
    <name type="scientific">Chryseobacterium ginsengisoli</name>
    <dbReference type="NCBI Taxonomy" id="363853"/>
    <lineage>
        <taxon>Bacteria</taxon>
        <taxon>Pseudomonadati</taxon>
        <taxon>Bacteroidota</taxon>
        <taxon>Flavobacteriia</taxon>
        <taxon>Flavobacteriales</taxon>
        <taxon>Weeksellaceae</taxon>
        <taxon>Chryseobacterium group</taxon>
        <taxon>Chryseobacterium</taxon>
    </lineage>
</organism>
<keyword evidence="2" id="KW-1185">Reference proteome</keyword>